<gene>
    <name evidence="2" type="ORF">IAB00_03605</name>
</gene>
<comment type="caution">
    <text evidence="2">The sequence shown here is derived from an EMBL/GenBank/DDBJ whole genome shotgun (WGS) entry which is preliminary data.</text>
</comment>
<dbReference type="InterPro" id="IPR018768">
    <property type="entry name" value="DUF2344"/>
</dbReference>
<dbReference type="Proteomes" id="UP000824124">
    <property type="component" value="Unassembled WGS sequence"/>
</dbReference>
<reference evidence="2" key="2">
    <citation type="journal article" date="2021" name="PeerJ">
        <title>Extensive microbial diversity within the chicken gut microbiome revealed by metagenomics and culture.</title>
        <authorList>
            <person name="Gilroy R."/>
            <person name="Ravi A."/>
            <person name="Getino M."/>
            <person name="Pursley I."/>
            <person name="Horton D.L."/>
            <person name="Alikhan N.F."/>
            <person name="Baker D."/>
            <person name="Gharbi K."/>
            <person name="Hall N."/>
            <person name="Watson M."/>
            <person name="Adriaenssens E.M."/>
            <person name="Foster-Nyarko E."/>
            <person name="Jarju S."/>
            <person name="Secka A."/>
            <person name="Antonio M."/>
            <person name="Oren A."/>
            <person name="Chaudhuri R.R."/>
            <person name="La Ragione R."/>
            <person name="Hildebrand F."/>
            <person name="Pallen M.J."/>
        </authorList>
    </citation>
    <scope>NUCLEOTIDE SEQUENCE</scope>
    <source>
        <strain evidence="2">2830</strain>
    </source>
</reference>
<evidence type="ECO:0000313" key="2">
    <source>
        <dbReference type="EMBL" id="HIU10319.1"/>
    </source>
</evidence>
<reference evidence="2" key="1">
    <citation type="submission" date="2020-10" db="EMBL/GenBank/DDBJ databases">
        <authorList>
            <person name="Gilroy R."/>
        </authorList>
    </citation>
    <scope>NUCLEOTIDE SEQUENCE</scope>
    <source>
        <strain evidence="2">2830</strain>
    </source>
</reference>
<proteinExistence type="predicted"/>
<organism evidence="2 3">
    <name type="scientific">Candidatus Avidehalobacter gallistercoris</name>
    <dbReference type="NCBI Taxonomy" id="2840694"/>
    <lineage>
        <taxon>Bacteria</taxon>
        <taxon>Bacillati</taxon>
        <taxon>Bacillota</taxon>
        <taxon>Clostridia</taxon>
        <taxon>Eubacteriales</taxon>
        <taxon>Peptococcaceae</taxon>
        <taxon>Peptococcaceae incertae sedis</taxon>
        <taxon>Candidatus Avidehalobacter</taxon>
    </lineage>
</organism>
<dbReference type="AlphaFoldDB" id="A0A9D1KYG2"/>
<dbReference type="NCBIfam" id="TIGR03936">
    <property type="entry name" value="sam_1_link_chp"/>
    <property type="match status" value="1"/>
</dbReference>
<dbReference type="Pfam" id="PF10105">
    <property type="entry name" value="DUF2344"/>
    <property type="match status" value="1"/>
</dbReference>
<feature type="domain" description="DUF2344" evidence="1">
    <location>
        <begin position="5"/>
        <end position="176"/>
    </location>
</feature>
<protein>
    <submittedName>
        <fullName evidence="2">DUF2344 domain-containing protein</fullName>
    </submittedName>
</protein>
<dbReference type="EMBL" id="DVMH01000020">
    <property type="protein sequence ID" value="HIU10319.1"/>
    <property type="molecule type" value="Genomic_DNA"/>
</dbReference>
<name>A0A9D1KYG2_9FIRM</name>
<sequence length="219" mass="24483">MTTCRFCFQVTGVLKFLSHLDLLKMFNRALLRAELPAAYSEGFNPHLKISFGPPRGVGIEGLAEWGDLQLKTELPPDEVIQRLNSALPQGVRVTDARLLPPEPHPALMAVIRLAVYEAEFASDTDWAALAERVQTFWQADKWEIERFHPKKGVKIIDVRRGVSKLLLSGNKLLLEIPFAEAGAVKPKEILQAVMPDNITYCLRRVGLYAMNEAGEPVLP</sequence>
<evidence type="ECO:0000313" key="3">
    <source>
        <dbReference type="Proteomes" id="UP000824124"/>
    </source>
</evidence>
<evidence type="ECO:0000259" key="1">
    <source>
        <dbReference type="Pfam" id="PF10105"/>
    </source>
</evidence>
<accession>A0A9D1KYG2</accession>